<name>A0A9N9NPI4_9GLOM</name>
<organism evidence="1 2">
    <name type="scientific">Funneliformis caledonium</name>
    <dbReference type="NCBI Taxonomy" id="1117310"/>
    <lineage>
        <taxon>Eukaryota</taxon>
        <taxon>Fungi</taxon>
        <taxon>Fungi incertae sedis</taxon>
        <taxon>Mucoromycota</taxon>
        <taxon>Glomeromycotina</taxon>
        <taxon>Glomeromycetes</taxon>
        <taxon>Glomerales</taxon>
        <taxon>Glomeraceae</taxon>
        <taxon>Funneliformis</taxon>
    </lineage>
</organism>
<evidence type="ECO:0000313" key="2">
    <source>
        <dbReference type="Proteomes" id="UP000789570"/>
    </source>
</evidence>
<dbReference type="EMBL" id="CAJVPQ010018698">
    <property type="protein sequence ID" value="CAG8751693.1"/>
    <property type="molecule type" value="Genomic_DNA"/>
</dbReference>
<keyword evidence="2" id="KW-1185">Reference proteome</keyword>
<protein>
    <submittedName>
        <fullName evidence="1">3217_t:CDS:1</fullName>
    </submittedName>
</protein>
<dbReference type="OrthoDB" id="432528at2759"/>
<dbReference type="InterPro" id="IPR015915">
    <property type="entry name" value="Kelch-typ_b-propeller"/>
</dbReference>
<dbReference type="Gene3D" id="2.120.10.80">
    <property type="entry name" value="Kelch-type beta propeller"/>
    <property type="match status" value="1"/>
</dbReference>
<evidence type="ECO:0000313" key="1">
    <source>
        <dbReference type="EMBL" id="CAG8751693.1"/>
    </source>
</evidence>
<feature type="non-terminal residue" evidence="1">
    <location>
        <position position="1"/>
    </location>
</feature>
<dbReference type="Proteomes" id="UP000789570">
    <property type="component" value="Unassembled WGS sequence"/>
</dbReference>
<dbReference type="SUPFAM" id="SSF50965">
    <property type="entry name" value="Galactose oxidase, central domain"/>
    <property type="match status" value="1"/>
</dbReference>
<dbReference type="AlphaFoldDB" id="A0A9N9NPI4"/>
<accession>A0A9N9NPI4</accession>
<feature type="non-terminal residue" evidence="1">
    <location>
        <position position="116"/>
    </location>
</feature>
<sequence>LKGQQVIIFGGKNETVSGFSQEDSIYNLELNNFKWSIPKVSGKPPRSRHFHTANRIGSYMVIAFGKGYDQNTMENDVLLLEISDTGYSWTTEFNPFSEPQSYSIFIIGGIVIILLT</sequence>
<proteinExistence type="predicted"/>
<gene>
    <name evidence="1" type="ORF">FCALED_LOCUS16362</name>
</gene>
<dbReference type="InterPro" id="IPR011043">
    <property type="entry name" value="Gal_Oxase/kelch_b-propeller"/>
</dbReference>
<reference evidence="1" key="1">
    <citation type="submission" date="2021-06" db="EMBL/GenBank/DDBJ databases">
        <authorList>
            <person name="Kallberg Y."/>
            <person name="Tangrot J."/>
            <person name="Rosling A."/>
        </authorList>
    </citation>
    <scope>NUCLEOTIDE SEQUENCE</scope>
    <source>
        <strain evidence="1">UK204</strain>
    </source>
</reference>
<comment type="caution">
    <text evidence="1">The sequence shown here is derived from an EMBL/GenBank/DDBJ whole genome shotgun (WGS) entry which is preliminary data.</text>
</comment>